<dbReference type="Pfam" id="PF24821">
    <property type="entry name" value="DUF7711"/>
    <property type="match status" value="1"/>
</dbReference>
<dbReference type="Proteomes" id="UP001521150">
    <property type="component" value="Unassembled WGS sequence"/>
</dbReference>
<protein>
    <recommendedName>
        <fullName evidence="1">DUF7711 domain-containing protein</fullName>
    </recommendedName>
</protein>
<gene>
    <name evidence="2" type="ORF">LWC34_40300</name>
</gene>
<dbReference type="InterPro" id="IPR056128">
    <property type="entry name" value="DUF7711"/>
</dbReference>
<dbReference type="RefSeq" id="WP_233730458.1">
    <property type="nucleotide sequence ID" value="NZ_JAJVCN010000003.1"/>
</dbReference>
<feature type="domain" description="DUF7711" evidence="1">
    <location>
        <begin position="1"/>
        <end position="187"/>
    </location>
</feature>
<evidence type="ECO:0000313" key="3">
    <source>
        <dbReference type="Proteomes" id="UP001521150"/>
    </source>
</evidence>
<name>A0ABS8ZP92_9PSEU</name>
<accession>A0ABS8ZP92</accession>
<sequence>MKWARASHHLRTLADECARMHAVSGRIESLSVVQLWAFGDVVASNADLDFAEVALVVDVPEVPWLSVPDGGTWWSRSARLKDPLRAFWRSSRVPVWNHRIVQPVLLWDVENGVAEDAFSDLGGFRVAAPSPDELRDRLDLELATSLKAMRAAAEVYETTRWSPRKLEPVADDLHAVTKGYLDILDAR</sequence>
<keyword evidence="3" id="KW-1185">Reference proteome</keyword>
<proteinExistence type="predicted"/>
<reference evidence="2 3" key="1">
    <citation type="submission" date="2021-12" db="EMBL/GenBank/DDBJ databases">
        <title>Genome sequence of Kibdelosporangium philippinense ATCC 49844.</title>
        <authorList>
            <person name="Fedorov E.A."/>
            <person name="Omeragic M."/>
            <person name="Shalygina K.F."/>
            <person name="Maclea K.S."/>
        </authorList>
    </citation>
    <scope>NUCLEOTIDE SEQUENCE [LARGE SCALE GENOMIC DNA]</scope>
    <source>
        <strain evidence="2 3">ATCC 49844</strain>
    </source>
</reference>
<evidence type="ECO:0000313" key="2">
    <source>
        <dbReference type="EMBL" id="MCE7009013.1"/>
    </source>
</evidence>
<evidence type="ECO:0000259" key="1">
    <source>
        <dbReference type="Pfam" id="PF24821"/>
    </source>
</evidence>
<dbReference type="EMBL" id="JAJVCN010000003">
    <property type="protein sequence ID" value="MCE7009013.1"/>
    <property type="molecule type" value="Genomic_DNA"/>
</dbReference>
<comment type="caution">
    <text evidence="2">The sequence shown here is derived from an EMBL/GenBank/DDBJ whole genome shotgun (WGS) entry which is preliminary data.</text>
</comment>
<organism evidence="2 3">
    <name type="scientific">Kibdelosporangium philippinense</name>
    <dbReference type="NCBI Taxonomy" id="211113"/>
    <lineage>
        <taxon>Bacteria</taxon>
        <taxon>Bacillati</taxon>
        <taxon>Actinomycetota</taxon>
        <taxon>Actinomycetes</taxon>
        <taxon>Pseudonocardiales</taxon>
        <taxon>Pseudonocardiaceae</taxon>
        <taxon>Kibdelosporangium</taxon>
    </lineage>
</organism>